<protein>
    <submittedName>
        <fullName evidence="3">Unannotated protein</fullName>
    </submittedName>
</protein>
<accession>A0A6J6H281</accession>
<evidence type="ECO:0000313" key="3">
    <source>
        <dbReference type="EMBL" id="CAB4607791.1"/>
    </source>
</evidence>
<gene>
    <name evidence="3" type="ORF">UFOPK1835_00883</name>
</gene>
<keyword evidence="2" id="KW-1133">Transmembrane helix</keyword>
<dbReference type="Gene3D" id="2.180.10.10">
    <property type="entry name" value="RHS repeat-associated core"/>
    <property type="match status" value="1"/>
</dbReference>
<dbReference type="NCBIfam" id="TIGR03696">
    <property type="entry name" value="Rhs_assc_core"/>
    <property type="match status" value="1"/>
</dbReference>
<feature type="transmembrane region" description="Helical" evidence="2">
    <location>
        <begin position="1331"/>
        <end position="1351"/>
    </location>
</feature>
<feature type="transmembrane region" description="Helical" evidence="2">
    <location>
        <begin position="1307"/>
        <end position="1324"/>
    </location>
</feature>
<feature type="compositionally biased region" description="Low complexity" evidence="1">
    <location>
        <begin position="1005"/>
        <end position="1022"/>
    </location>
</feature>
<name>A0A6J6H281_9ZZZZ</name>
<keyword evidence="2" id="KW-0472">Membrane</keyword>
<reference evidence="3" key="1">
    <citation type="submission" date="2020-05" db="EMBL/GenBank/DDBJ databases">
        <authorList>
            <person name="Chiriac C."/>
            <person name="Salcher M."/>
            <person name="Ghai R."/>
            <person name="Kavagutti S V."/>
        </authorList>
    </citation>
    <scope>NUCLEOTIDE SEQUENCE</scope>
</reference>
<evidence type="ECO:0000256" key="1">
    <source>
        <dbReference type="SAM" id="MobiDB-lite"/>
    </source>
</evidence>
<feature type="region of interest" description="Disordered" evidence="1">
    <location>
        <begin position="787"/>
        <end position="810"/>
    </location>
</feature>
<keyword evidence="2" id="KW-0812">Transmembrane</keyword>
<dbReference type="PROSITE" id="PS51257">
    <property type="entry name" value="PROKAR_LIPOPROTEIN"/>
    <property type="match status" value="1"/>
</dbReference>
<evidence type="ECO:0000256" key="2">
    <source>
        <dbReference type="SAM" id="Phobius"/>
    </source>
</evidence>
<proteinExistence type="predicted"/>
<feature type="region of interest" description="Disordered" evidence="1">
    <location>
        <begin position="996"/>
        <end position="1022"/>
    </location>
</feature>
<dbReference type="EMBL" id="CAEZUP010000030">
    <property type="protein sequence ID" value="CAB4607791.1"/>
    <property type="molecule type" value="Genomic_DNA"/>
</dbReference>
<sequence length="1510" mass="156317">MRRRPLLALTAIGLSVALLATACSSTSSKDRAAASAAGDPTTLAALPSAAGTGERTPMYFGSVITPSSWVSTSLSPSLSVPNATGAWTFTLTDLSDGKSEFGTRTYAETGTTTRVPIGAGLKQGATYTWTATSAGQASVGGSFTVDLQMPGVQQTDSVGGIDVGLSSGEASFAWSSHSVGAVPGRIGFGLQFQTSNPDEVGMPSGWNLQAATSFPYVRIEELSENSVSLVGTDGQVSNYRAGPEGSFIPVQSGVGPVALTGLAPVLVRSGDGNYAVTTKAATAVFSAEGASGMAYLSSISGGASPQIEQEWTGGRLKSITDPVSVRKIDFVYGGDKCPNPVSGFVGAPDGMLCSVKFWDGSTSSIFYVDSSTGPTIGRIVDFPEAKNEGAQVTDFAYDEVGRLARTRSPLVAAVAASQVIDVNSQEFWTQVEYAPNGGVSSITAPAATAGAKRCARTYAIETSTAQIVDSCFGGPVYSLEFDPTTFFALRMTNSAGLTAENQWDLSTGQLLVSTDFGGLTTANTYEGGELVRSVGPTKGSFSDALVTTRGYDQTFTGAPEGVAMKGLDATYWAGSDASATSVQELGPLLGGKPVAGLTVNWESSPAGNNGPWTGLLTGAVEVVTPGEYRFVSSNSTAKLRVNNVLCIDAVCDRLSLGKGANPIRIDLASSESAASMDISWSGPDTDGMLQSIPFDVLQPGYGYVTTTKATDPTVRDAVTTNISRSSYDAPETGRVSSRTNQAGTALTFDYQMQGKTKWERQSAVTDASGNAYRYTYWGDAESAKSPCPGASSANQGGAAKETIAPSTDGGEGPILTFQWVDAAGRAVATQSVGGATQCTTYGPAGQIRSVSITGMGSTQTIVNNNAVGGNPLIKETTETNGDSVVVTRTEMDLFGRPLSAVDRWGITSSMTYDERTGAIATTTTAAPGAAPVVVSNAYDAQGRLSVSSVDGKAVSTLTYSPDGLVASVAYGNGVTVRAGYNETNAIEETAWTTPAGRFSNSRDVSAGGTTMSSTLTSPSASSTFSYARDDNGRLSSASVTAGLVPTNRNWNWSFDASSNRTKQTITDNGAVVGDWAYTYNSASQLTATTDPSVGDVITYDAAGNATTIGADTFTYDLANRLMKATDGIVAVSYDRSVAGEIIAKTTEQDGKASTIRYSESGVLLNADGVAYAKQIVLPFGVQYTKSLQSGTGNWQFMAINGDRFITMTDAGELIGTPQVFDPYGNVLTTPDAQDPSLPSTSWEAATGNEMEMLRTPYQLMGSRVYLPALGRFVQLDPKVGGSANGYDYVNQNPVDFTDPTGNESENWLVTSLAAITATAAGMLLAPARGVLVGLAVGAVAGAVVAGAATAIEYAATGQTHFSVMRLGISILAGATGGAIGGRVKWVKAENRRLAPIRAEQTARENMEFLGGNASTINQNAGWIADNAAEINLATNGYKANSASLSGLSQAAATKIVRQQVGGVGAAQRLMSDPAFIDVGGREAYGRFFLYLDSMNDSARGYAAFVANGAK</sequence>
<feature type="transmembrane region" description="Helical" evidence="2">
    <location>
        <begin position="1363"/>
        <end position="1383"/>
    </location>
</feature>
<dbReference type="InterPro" id="IPR022385">
    <property type="entry name" value="Rhs_assc_core"/>
</dbReference>
<organism evidence="3">
    <name type="scientific">freshwater metagenome</name>
    <dbReference type="NCBI Taxonomy" id="449393"/>
    <lineage>
        <taxon>unclassified sequences</taxon>
        <taxon>metagenomes</taxon>
        <taxon>ecological metagenomes</taxon>
    </lineage>
</organism>